<dbReference type="GeneID" id="66681136"/>
<dbReference type="PRINTS" id="PR00411">
    <property type="entry name" value="PNDRDTASEI"/>
</dbReference>
<dbReference type="InterPro" id="IPR023753">
    <property type="entry name" value="FAD/NAD-binding_dom"/>
</dbReference>
<dbReference type="InterPro" id="IPR036188">
    <property type="entry name" value="FAD/NAD-bd_sf"/>
</dbReference>
<feature type="domain" description="Pyridine nucleotide-disulphide oxidoreductase dimerisation" evidence="15">
    <location>
        <begin position="346"/>
        <end position="454"/>
    </location>
</feature>
<dbReference type="GO" id="GO:0004148">
    <property type="term" value="F:dihydrolipoyl dehydrogenase (NADH) activity"/>
    <property type="evidence" value="ECO:0007669"/>
    <property type="project" value="UniProtKB-EC"/>
</dbReference>
<dbReference type="InterPro" id="IPR004099">
    <property type="entry name" value="Pyr_nucl-diS_OxRdtase_dimer"/>
</dbReference>
<dbReference type="PIRSF" id="PIRSF000350">
    <property type="entry name" value="Mercury_reductase_MerA"/>
    <property type="match status" value="1"/>
</dbReference>
<feature type="disulfide bond" description="Redox-active" evidence="13">
    <location>
        <begin position="43"/>
        <end position="48"/>
    </location>
</feature>
<dbReference type="SUPFAM" id="SSF55424">
    <property type="entry name" value="FAD/NAD-linked reductases, dimerisation (C-terminal) domain"/>
    <property type="match status" value="1"/>
</dbReference>
<evidence type="ECO:0000259" key="15">
    <source>
        <dbReference type="Pfam" id="PF02852"/>
    </source>
</evidence>
<comment type="similarity">
    <text evidence="1 14">Belongs to the class-I pyridine nucleotide-disulfide oxidoreductase family.</text>
</comment>
<dbReference type="EMBL" id="LZTJ01000001">
    <property type="protein sequence ID" value="OBP82846.1"/>
    <property type="molecule type" value="Genomic_DNA"/>
</dbReference>
<dbReference type="FunFam" id="3.30.390.30:FF:000001">
    <property type="entry name" value="Dihydrolipoyl dehydrogenase"/>
    <property type="match status" value="1"/>
</dbReference>
<reference evidence="18" key="1">
    <citation type="submission" date="2016-06" db="EMBL/GenBank/DDBJ databases">
        <title>NZP2037 Pacbio-Illumina hybrid assembly.</title>
        <authorList>
            <person name="Ramsay J.P."/>
        </authorList>
    </citation>
    <scope>NUCLEOTIDE SEQUENCE [LARGE SCALE GENOMIC DNA]</scope>
    <source>
        <strain evidence="18">R7ANS::ICEMlSym2042</strain>
    </source>
</reference>
<proteinExistence type="inferred from homology"/>
<keyword evidence="5 12" id="KW-0274">FAD</keyword>
<name>A0A1A5I2K3_RHILI</name>
<dbReference type="Pfam" id="PF02852">
    <property type="entry name" value="Pyr_redox_dim"/>
    <property type="match status" value="1"/>
</dbReference>
<feature type="binding site" evidence="12">
    <location>
        <begin position="318"/>
        <end position="321"/>
    </location>
    <ligand>
        <name>FAD</name>
        <dbReference type="ChEBI" id="CHEBI:57692"/>
    </ligand>
</feature>
<feature type="binding site" evidence="12">
    <location>
        <begin position="147"/>
        <end position="149"/>
    </location>
    <ligand>
        <name>FAD</name>
        <dbReference type="ChEBI" id="CHEBI:57692"/>
    </ligand>
</feature>
<keyword evidence="7 12" id="KW-0520">NAD</keyword>
<sequence length="464" mass="48267">MKEISCKLLVIGAGPGGYICAIRAGQLGVDTVIVEAGKPGGTCLNVGCIPSKALIHAAEEFEKVAHMAGGKSPLGISVSAPVLDLGKTIAWKDGIVSRLNSGVAGLLKKAGVKTVHGWAMFRDGKTVEVETETGSQVIRAETIVIATGSAPVELPFLPFGGPVISSTEALALSVVPKKLAVVGGGYIGLELGMAFAKMGAEVTVVEALPRVLAQYDAELTRPVVKRLAALGVEVMTEAKAKGLSTKGDALLVETADGKNTKVSADKILVTVGRKPVTEGWGLDQIDLDMSGKFIRIDDQCRTSMRGIFAIGDVTGEPMLAHRAMAQGEMVAEIVAGHKRNWDKRAIPAVCFTDPELVTVGLSPEEAKAQGEIKIGLFPFAANGRAMTKLGEDGFVRVVARADNHLVLGIQAVGQGVSELSAAFGLALEMGARLEDIAGTIHAHPTQGEGFQEAALKALGHALHI</sequence>
<evidence type="ECO:0000256" key="9">
    <source>
        <dbReference type="ARBA" id="ARBA00023284"/>
    </source>
</evidence>
<feature type="binding site" evidence="12">
    <location>
        <position position="52"/>
    </location>
    <ligand>
        <name>FAD</name>
        <dbReference type="ChEBI" id="CHEBI:57692"/>
    </ligand>
</feature>
<comment type="cofactor">
    <cofactor evidence="12 14">
        <name>FAD</name>
        <dbReference type="ChEBI" id="CHEBI:57692"/>
    </cofactor>
    <text evidence="12 14">Binds 1 FAD per subunit.</text>
</comment>
<dbReference type="Gene3D" id="3.50.50.60">
    <property type="entry name" value="FAD/NAD(P)-binding domain"/>
    <property type="match status" value="2"/>
</dbReference>
<evidence type="ECO:0000256" key="3">
    <source>
        <dbReference type="ARBA" id="ARBA00016961"/>
    </source>
</evidence>
<evidence type="ECO:0000256" key="5">
    <source>
        <dbReference type="ARBA" id="ARBA00022827"/>
    </source>
</evidence>
<dbReference type="InterPro" id="IPR050151">
    <property type="entry name" value="Class-I_Pyr_Nuc-Dis_Oxidored"/>
</dbReference>
<dbReference type="PANTHER" id="PTHR22912:SF160">
    <property type="entry name" value="DIHYDROLIPOYL DEHYDROGENASE"/>
    <property type="match status" value="1"/>
</dbReference>
<feature type="domain" description="FAD/NAD(P)-binding" evidence="16">
    <location>
        <begin position="7"/>
        <end position="327"/>
    </location>
</feature>
<gene>
    <name evidence="17" type="ORF">BAE39_04740</name>
</gene>
<protein>
    <recommendedName>
        <fullName evidence="3 14">Dihydrolipoyl dehydrogenase</fullName>
        <ecNumber evidence="2 14">1.8.1.4</ecNumber>
    </recommendedName>
</protein>
<feature type="binding site" evidence="12">
    <location>
        <position position="312"/>
    </location>
    <ligand>
        <name>FAD</name>
        <dbReference type="ChEBI" id="CHEBI:57692"/>
    </ligand>
</feature>
<dbReference type="PROSITE" id="PS00076">
    <property type="entry name" value="PYRIDINE_REDOX_1"/>
    <property type="match status" value="1"/>
</dbReference>
<evidence type="ECO:0000313" key="18">
    <source>
        <dbReference type="Proteomes" id="UP000093748"/>
    </source>
</evidence>
<dbReference type="GO" id="GO:0006103">
    <property type="term" value="P:2-oxoglutarate metabolic process"/>
    <property type="evidence" value="ECO:0007669"/>
    <property type="project" value="TreeGrafter"/>
</dbReference>
<comment type="catalytic activity">
    <reaction evidence="10 14">
        <text>N(6)-[(R)-dihydrolipoyl]-L-lysyl-[protein] + NAD(+) = N(6)-[(R)-lipoyl]-L-lysyl-[protein] + NADH + H(+)</text>
        <dbReference type="Rhea" id="RHEA:15045"/>
        <dbReference type="Rhea" id="RHEA-COMP:10474"/>
        <dbReference type="Rhea" id="RHEA-COMP:10475"/>
        <dbReference type="ChEBI" id="CHEBI:15378"/>
        <dbReference type="ChEBI" id="CHEBI:57540"/>
        <dbReference type="ChEBI" id="CHEBI:57945"/>
        <dbReference type="ChEBI" id="CHEBI:83099"/>
        <dbReference type="ChEBI" id="CHEBI:83100"/>
        <dbReference type="EC" id="1.8.1.4"/>
    </reaction>
</comment>
<evidence type="ECO:0000256" key="10">
    <source>
        <dbReference type="ARBA" id="ARBA00049187"/>
    </source>
</evidence>
<accession>A0A1A5I2K3</accession>
<dbReference type="EC" id="1.8.1.4" evidence="2 14"/>
<evidence type="ECO:0000256" key="6">
    <source>
        <dbReference type="ARBA" id="ARBA00023002"/>
    </source>
</evidence>
<dbReference type="RefSeq" id="WP_032932333.1">
    <property type="nucleotide sequence ID" value="NZ_LZTH01000034.1"/>
</dbReference>
<dbReference type="InterPro" id="IPR016156">
    <property type="entry name" value="FAD/NAD-linked_Rdtase_dimer_sf"/>
</dbReference>
<keyword evidence="8" id="KW-1015">Disulfide bond</keyword>
<evidence type="ECO:0000256" key="1">
    <source>
        <dbReference type="ARBA" id="ARBA00007532"/>
    </source>
</evidence>
<evidence type="ECO:0000256" key="12">
    <source>
        <dbReference type="PIRSR" id="PIRSR000350-3"/>
    </source>
</evidence>
<evidence type="ECO:0000313" key="17">
    <source>
        <dbReference type="EMBL" id="OBP82846.1"/>
    </source>
</evidence>
<feature type="active site" description="Proton acceptor" evidence="11">
    <location>
        <position position="443"/>
    </location>
</feature>
<keyword evidence="12" id="KW-0547">Nucleotide-binding</keyword>
<dbReference type="SUPFAM" id="SSF51905">
    <property type="entry name" value="FAD/NAD(P)-binding domain"/>
    <property type="match status" value="1"/>
</dbReference>
<evidence type="ECO:0000259" key="16">
    <source>
        <dbReference type="Pfam" id="PF07992"/>
    </source>
</evidence>
<feature type="binding site" evidence="12">
    <location>
        <begin position="183"/>
        <end position="190"/>
    </location>
    <ligand>
        <name>NAD(+)</name>
        <dbReference type="ChEBI" id="CHEBI:57540"/>
    </ligand>
</feature>
<keyword evidence="9 14" id="KW-0676">Redox-active center</keyword>
<dbReference type="Gene3D" id="3.30.390.30">
    <property type="match status" value="1"/>
</dbReference>
<evidence type="ECO:0000256" key="2">
    <source>
        <dbReference type="ARBA" id="ARBA00012608"/>
    </source>
</evidence>
<dbReference type="InterPro" id="IPR006258">
    <property type="entry name" value="Lipoamide_DH"/>
</dbReference>
<evidence type="ECO:0000256" key="14">
    <source>
        <dbReference type="RuleBase" id="RU003692"/>
    </source>
</evidence>
<dbReference type="GO" id="GO:0050660">
    <property type="term" value="F:flavin adenine dinucleotide binding"/>
    <property type="evidence" value="ECO:0007669"/>
    <property type="project" value="InterPro"/>
</dbReference>
<dbReference type="Pfam" id="PF07992">
    <property type="entry name" value="Pyr_redox_2"/>
    <property type="match status" value="1"/>
</dbReference>
<dbReference type="PANTHER" id="PTHR22912">
    <property type="entry name" value="DISULFIDE OXIDOREDUCTASE"/>
    <property type="match status" value="1"/>
</dbReference>
<evidence type="ECO:0000256" key="11">
    <source>
        <dbReference type="PIRSR" id="PIRSR000350-2"/>
    </source>
</evidence>
<dbReference type="Proteomes" id="UP000093748">
    <property type="component" value="Unassembled WGS sequence"/>
</dbReference>
<keyword evidence="4 14" id="KW-0285">Flavoprotein</keyword>
<comment type="caution">
    <text evidence="17">The sequence shown here is derived from an EMBL/GenBank/DDBJ whole genome shotgun (WGS) entry which is preliminary data.</text>
</comment>
<keyword evidence="6 14" id="KW-0560">Oxidoreductase</keyword>
<dbReference type="AlphaFoldDB" id="A0A1A5I2K3"/>
<evidence type="ECO:0000256" key="7">
    <source>
        <dbReference type="ARBA" id="ARBA00023027"/>
    </source>
</evidence>
<dbReference type="InterPro" id="IPR001100">
    <property type="entry name" value="Pyr_nuc-diS_OxRdtase"/>
</dbReference>
<organism evidence="17 18">
    <name type="scientific">Rhizobium loti</name>
    <name type="common">Mesorhizobium loti</name>
    <dbReference type="NCBI Taxonomy" id="381"/>
    <lineage>
        <taxon>Bacteria</taxon>
        <taxon>Pseudomonadati</taxon>
        <taxon>Pseudomonadota</taxon>
        <taxon>Alphaproteobacteria</taxon>
        <taxon>Hyphomicrobiales</taxon>
        <taxon>Phyllobacteriaceae</taxon>
        <taxon>Mesorhizobium</taxon>
    </lineage>
</organism>
<dbReference type="OrthoDB" id="9781772at2"/>
<feature type="binding site" evidence="12">
    <location>
        <position position="206"/>
    </location>
    <ligand>
        <name>NAD(+)</name>
        <dbReference type="ChEBI" id="CHEBI:57540"/>
    </ligand>
</feature>
<evidence type="ECO:0000256" key="8">
    <source>
        <dbReference type="ARBA" id="ARBA00023157"/>
    </source>
</evidence>
<evidence type="ECO:0000256" key="4">
    <source>
        <dbReference type="ARBA" id="ARBA00022630"/>
    </source>
</evidence>
<evidence type="ECO:0000256" key="13">
    <source>
        <dbReference type="PIRSR" id="PIRSR000350-4"/>
    </source>
</evidence>
<dbReference type="PRINTS" id="PR00368">
    <property type="entry name" value="FADPNR"/>
</dbReference>
<dbReference type="InterPro" id="IPR012999">
    <property type="entry name" value="Pyr_OxRdtase_I_AS"/>
</dbReference>
<feature type="binding site" evidence="12">
    <location>
        <position position="272"/>
    </location>
    <ligand>
        <name>NAD(+)</name>
        <dbReference type="ChEBI" id="CHEBI:57540"/>
    </ligand>
</feature>
<comment type="miscellaneous">
    <text evidence="14">The active site is a redox-active disulfide bond.</text>
</comment>
<dbReference type="NCBIfam" id="TIGR01350">
    <property type="entry name" value="lipoamide_DH"/>
    <property type="match status" value="1"/>
</dbReference>